<dbReference type="EMBL" id="JACOPQ010000007">
    <property type="protein sequence ID" value="MBC5737419.1"/>
    <property type="molecule type" value="Genomic_DNA"/>
</dbReference>
<gene>
    <name evidence="1" type="ORF">H8S62_10425</name>
</gene>
<accession>A0A8J6MDA9</accession>
<sequence length="174" mass="19932">MREYEDKEALIGEIEKTAALFLQEFDDVSDADGDLRLEGVDKTPREMLAYQLGWMELIRGWDRDEAAGKTVVTPAPGYKWNQMGALYGQFYSQYGAQSLTELGRMFSKASADMVEWLCCFTDEELFVSGGRKWAQSTPSGWPVWKWVHMNTAAPFKTFRSKARKWKKLRAALHA</sequence>
<keyword evidence="2" id="KW-1185">Reference proteome</keyword>
<comment type="caution">
    <text evidence="1">The sequence shown here is derived from an EMBL/GenBank/DDBJ whole genome shotgun (WGS) entry which is preliminary data.</text>
</comment>
<evidence type="ECO:0000313" key="1">
    <source>
        <dbReference type="EMBL" id="MBC5737419.1"/>
    </source>
</evidence>
<name>A0A8J6MDA9_9FIRM</name>
<dbReference type="RefSeq" id="WP_186919229.1">
    <property type="nucleotide sequence ID" value="NZ_JACOPQ010000007.1"/>
</dbReference>
<evidence type="ECO:0000313" key="2">
    <source>
        <dbReference type="Proteomes" id="UP000607645"/>
    </source>
</evidence>
<dbReference type="InterPro" id="IPR034660">
    <property type="entry name" value="DinB/YfiT-like"/>
</dbReference>
<protein>
    <submittedName>
        <fullName evidence="1">ClbS/DfsB family four-helix bundle protein</fullName>
    </submittedName>
</protein>
<dbReference type="Pfam" id="PF08020">
    <property type="entry name" value="DUF1706"/>
    <property type="match status" value="1"/>
</dbReference>
<organism evidence="1 2">
    <name type="scientific">Lawsonibacter faecis</name>
    <dbReference type="NCBI Taxonomy" id="2763052"/>
    <lineage>
        <taxon>Bacteria</taxon>
        <taxon>Bacillati</taxon>
        <taxon>Bacillota</taxon>
        <taxon>Clostridia</taxon>
        <taxon>Eubacteriales</taxon>
        <taxon>Oscillospiraceae</taxon>
        <taxon>Lawsonibacter</taxon>
    </lineage>
</organism>
<dbReference type="Gene3D" id="1.20.120.450">
    <property type="entry name" value="dinb family like domain"/>
    <property type="match status" value="1"/>
</dbReference>
<dbReference type="AlphaFoldDB" id="A0A8J6MDA9"/>
<reference evidence="1" key="1">
    <citation type="submission" date="2020-08" db="EMBL/GenBank/DDBJ databases">
        <title>Genome public.</title>
        <authorList>
            <person name="Liu C."/>
            <person name="Sun Q."/>
        </authorList>
    </citation>
    <scope>NUCLEOTIDE SEQUENCE</scope>
    <source>
        <strain evidence="1">NSJ-52</strain>
    </source>
</reference>
<dbReference type="PANTHER" id="PTHR40658">
    <property type="match status" value="1"/>
</dbReference>
<dbReference type="PANTHER" id="PTHR40658:SF3">
    <property type="entry name" value="CLBS_DFSB FAMILY FOUR-HELIX BUNDLE PROTEIN"/>
    <property type="match status" value="1"/>
</dbReference>
<dbReference type="PIRSF" id="PIRSF031551">
    <property type="entry name" value="DUF1706"/>
    <property type="match status" value="1"/>
</dbReference>
<dbReference type="Proteomes" id="UP000607645">
    <property type="component" value="Unassembled WGS sequence"/>
</dbReference>
<proteinExistence type="predicted"/>
<dbReference type="InterPro" id="IPR012550">
    <property type="entry name" value="DUF1706"/>
</dbReference>